<accession>A0A4P6UZW4</accession>
<feature type="signal peptide" evidence="1">
    <location>
        <begin position="1"/>
        <end position="26"/>
    </location>
</feature>
<organism evidence="2 3">
    <name type="scientific">Roseitalea porphyridii</name>
    <dbReference type="NCBI Taxonomy" id="1852022"/>
    <lineage>
        <taxon>Bacteria</taxon>
        <taxon>Pseudomonadati</taxon>
        <taxon>Pseudomonadota</taxon>
        <taxon>Alphaproteobacteria</taxon>
        <taxon>Hyphomicrobiales</taxon>
        <taxon>Ahrensiaceae</taxon>
        <taxon>Roseitalea</taxon>
    </lineage>
</organism>
<proteinExistence type="predicted"/>
<name>A0A4P6UZW4_9HYPH</name>
<sequence length="278" mass="31374">MPRWIKSFRLGLVALFTAWIAGPAGAAAYVASPAHGPQQFAAFPATPYRELEPDVRERYWDAEQADGCGRRIDVLIDAYVEKYPRFAHFRNDPAWRQAWLRGVGLSTYIVEVRCHFADPLLTRMVRAPLHWLDLHSGLPVWCGRWSSREADPELRELIAEMIPLAMRHEMPGLVDRFIAATRQHRTIGIDAFVALNPDVALYLVERRKRQVDAGLPLPSFTFEDAETSDGLYLDSLPPKRRAAVMAAVETGDYRSVLETTAACEPREDFLKSVGAGER</sequence>
<dbReference type="OrthoDB" id="7916226at2"/>
<gene>
    <name evidence="2" type="ORF">E0E05_04255</name>
</gene>
<evidence type="ECO:0000256" key="1">
    <source>
        <dbReference type="SAM" id="SignalP"/>
    </source>
</evidence>
<dbReference type="RefSeq" id="WP_131615590.1">
    <property type="nucleotide sequence ID" value="NZ_CP036532.1"/>
</dbReference>
<reference evidence="2 3" key="1">
    <citation type="journal article" date="2017" name="Int. J. Syst. Evol. Microbiol.">
        <title>Roseitalea porphyridii gen. nov., sp. nov., isolated from a red alga, and reclassification of Hoeflea suaedae Chung et al. 2013 as Pseudohoeflea suaedae gen. nov., comb. nov.</title>
        <authorList>
            <person name="Hyeon J.W."/>
            <person name="Jeong S.E."/>
            <person name="Baek K."/>
            <person name="Jeon C.O."/>
        </authorList>
    </citation>
    <scope>NUCLEOTIDE SEQUENCE [LARGE SCALE GENOMIC DNA]</scope>
    <source>
        <strain evidence="2 3">MA7-20</strain>
    </source>
</reference>
<evidence type="ECO:0000313" key="3">
    <source>
        <dbReference type="Proteomes" id="UP000293719"/>
    </source>
</evidence>
<dbReference type="AlphaFoldDB" id="A0A4P6UZW4"/>
<keyword evidence="1" id="KW-0732">Signal</keyword>
<dbReference type="EMBL" id="CP036532">
    <property type="protein sequence ID" value="QBK29879.1"/>
    <property type="molecule type" value="Genomic_DNA"/>
</dbReference>
<evidence type="ECO:0000313" key="2">
    <source>
        <dbReference type="EMBL" id="QBK29879.1"/>
    </source>
</evidence>
<feature type="chain" id="PRO_5020925898" evidence="1">
    <location>
        <begin position="27"/>
        <end position="278"/>
    </location>
</feature>
<keyword evidence="3" id="KW-1185">Reference proteome</keyword>
<dbReference type="KEGG" id="rpod:E0E05_04255"/>
<dbReference type="Proteomes" id="UP000293719">
    <property type="component" value="Chromosome"/>
</dbReference>
<dbReference type="GeneID" id="90766499"/>
<protein>
    <submittedName>
        <fullName evidence="2">Uncharacterized protein</fullName>
    </submittedName>
</protein>